<dbReference type="AlphaFoldDB" id="A0A5M3X377"/>
<protein>
    <recommendedName>
        <fullName evidence="4">Signal peptidase I</fullName>
        <ecNumber evidence="4">3.4.21.89</ecNumber>
    </recommendedName>
</protein>
<dbReference type="PANTHER" id="PTHR43390">
    <property type="entry name" value="SIGNAL PEPTIDASE I"/>
    <property type="match status" value="1"/>
</dbReference>
<name>A0A5M3X377_9ACTN</name>
<dbReference type="Proteomes" id="UP000331127">
    <property type="component" value="Unassembled WGS sequence"/>
</dbReference>
<dbReference type="GO" id="GO:0009003">
    <property type="term" value="F:signal peptidase activity"/>
    <property type="evidence" value="ECO:0007669"/>
    <property type="project" value="UniProtKB-EC"/>
</dbReference>
<comment type="subcellular location">
    <subcellularLocation>
        <location evidence="1">Cell membrane</location>
        <topology evidence="1">Single-pass type II membrane protein</topology>
    </subcellularLocation>
    <subcellularLocation>
        <location evidence="4">Membrane</location>
        <topology evidence="4">Single-pass type II membrane protein</topology>
    </subcellularLocation>
</comment>
<keyword evidence="7" id="KW-1185">Reference proteome</keyword>
<comment type="caution">
    <text evidence="6">The sequence shown here is derived from an EMBL/GenBank/DDBJ whole genome shotgun (WGS) entry which is preliminary data.</text>
</comment>
<dbReference type="NCBIfam" id="TIGR02227">
    <property type="entry name" value="sigpep_I_bact"/>
    <property type="match status" value="1"/>
</dbReference>
<comment type="catalytic activity">
    <reaction evidence="4">
        <text>Cleavage of hydrophobic, N-terminal signal or leader sequences from secreted and periplasmic proteins.</text>
        <dbReference type="EC" id="3.4.21.89"/>
    </reaction>
</comment>
<reference evidence="6 7" key="1">
    <citation type="submission" date="2019-10" db="EMBL/GenBank/DDBJ databases">
        <title>Whole genome shotgun sequence of Acrocarpospora macrocephala NBRC 16266.</title>
        <authorList>
            <person name="Ichikawa N."/>
            <person name="Kimura A."/>
            <person name="Kitahashi Y."/>
            <person name="Komaki H."/>
            <person name="Oguchi A."/>
        </authorList>
    </citation>
    <scope>NUCLEOTIDE SEQUENCE [LARGE SCALE GENOMIC DNA]</scope>
    <source>
        <strain evidence="6 7">NBRC 16266</strain>
    </source>
</reference>
<keyword evidence="4" id="KW-0378">Hydrolase</keyword>
<feature type="transmembrane region" description="Helical" evidence="4">
    <location>
        <begin position="23"/>
        <end position="46"/>
    </location>
</feature>
<sequence length="197" mass="22174">MTVAEETDPPAPKKKKRSTLRETVMFTVGGIVVAVLVHLFVMQSFYIPSESMENTLLVNDRVVVFKLGGIDRGDIVVFKGWDGEDTIKRVIGKGGDTVKCCDAQRRITVNGTPIQEEDNYLYPGDYAGKTFEVKVPEGRLWLMGDHRTNSMDSRSFMEDEFTGTIAEADVIGTAFARYWPFDRLAFFSRPETFSKIP</sequence>
<comment type="similarity">
    <text evidence="2 4">Belongs to the peptidase S26 family.</text>
</comment>
<dbReference type="GO" id="GO:0004252">
    <property type="term" value="F:serine-type endopeptidase activity"/>
    <property type="evidence" value="ECO:0007669"/>
    <property type="project" value="InterPro"/>
</dbReference>
<gene>
    <name evidence="6" type="ORF">Amac_091710</name>
</gene>
<dbReference type="SUPFAM" id="SSF51306">
    <property type="entry name" value="LexA/Signal peptidase"/>
    <property type="match status" value="1"/>
</dbReference>
<evidence type="ECO:0000259" key="5">
    <source>
        <dbReference type="Pfam" id="PF10502"/>
    </source>
</evidence>
<dbReference type="CDD" id="cd06530">
    <property type="entry name" value="S26_SPase_I"/>
    <property type="match status" value="1"/>
</dbReference>
<dbReference type="PRINTS" id="PR00727">
    <property type="entry name" value="LEADERPTASE"/>
</dbReference>
<keyword evidence="4" id="KW-0645">Protease</keyword>
<dbReference type="InterPro" id="IPR036286">
    <property type="entry name" value="LexA/Signal_pep-like_sf"/>
</dbReference>
<dbReference type="InterPro" id="IPR000223">
    <property type="entry name" value="Pept_S26A_signal_pept_1"/>
</dbReference>
<dbReference type="GO" id="GO:0005886">
    <property type="term" value="C:plasma membrane"/>
    <property type="evidence" value="ECO:0007669"/>
    <property type="project" value="UniProtKB-SubCell"/>
</dbReference>
<evidence type="ECO:0000256" key="1">
    <source>
        <dbReference type="ARBA" id="ARBA00004401"/>
    </source>
</evidence>
<evidence type="ECO:0000313" key="6">
    <source>
        <dbReference type="EMBL" id="GES15574.1"/>
    </source>
</evidence>
<feature type="active site" evidence="3">
    <location>
        <position position="88"/>
    </location>
</feature>
<accession>A0A5M3X377</accession>
<feature type="active site" evidence="3">
    <location>
        <position position="51"/>
    </location>
</feature>
<feature type="domain" description="Peptidase S26" evidence="5">
    <location>
        <begin position="21"/>
        <end position="179"/>
    </location>
</feature>
<keyword evidence="4" id="KW-1133">Transmembrane helix</keyword>
<evidence type="ECO:0000256" key="3">
    <source>
        <dbReference type="PIRSR" id="PIRSR600223-1"/>
    </source>
</evidence>
<proteinExistence type="inferred from homology"/>
<dbReference type="RefSeq" id="WP_246269125.1">
    <property type="nucleotide sequence ID" value="NZ_BAAAHL010000073.1"/>
</dbReference>
<dbReference type="Pfam" id="PF10502">
    <property type="entry name" value="Peptidase_S26"/>
    <property type="match status" value="1"/>
</dbReference>
<evidence type="ECO:0000256" key="2">
    <source>
        <dbReference type="ARBA" id="ARBA00009370"/>
    </source>
</evidence>
<dbReference type="GO" id="GO:0006465">
    <property type="term" value="P:signal peptide processing"/>
    <property type="evidence" value="ECO:0007669"/>
    <property type="project" value="InterPro"/>
</dbReference>
<evidence type="ECO:0000313" key="7">
    <source>
        <dbReference type="Proteomes" id="UP000331127"/>
    </source>
</evidence>
<keyword evidence="4" id="KW-0812">Transmembrane</keyword>
<dbReference type="PANTHER" id="PTHR43390:SF1">
    <property type="entry name" value="CHLOROPLAST PROCESSING PEPTIDASE"/>
    <property type="match status" value="1"/>
</dbReference>
<dbReference type="InterPro" id="IPR019533">
    <property type="entry name" value="Peptidase_S26"/>
</dbReference>
<dbReference type="EC" id="3.4.21.89" evidence="4"/>
<keyword evidence="4" id="KW-0472">Membrane</keyword>
<dbReference type="Gene3D" id="2.10.109.10">
    <property type="entry name" value="Umud Fragment, subunit A"/>
    <property type="match status" value="1"/>
</dbReference>
<dbReference type="EMBL" id="BLAE01000079">
    <property type="protein sequence ID" value="GES15574.1"/>
    <property type="molecule type" value="Genomic_DNA"/>
</dbReference>
<evidence type="ECO:0000256" key="4">
    <source>
        <dbReference type="RuleBase" id="RU362042"/>
    </source>
</evidence>
<organism evidence="6 7">
    <name type="scientific">Acrocarpospora macrocephala</name>
    <dbReference type="NCBI Taxonomy" id="150177"/>
    <lineage>
        <taxon>Bacteria</taxon>
        <taxon>Bacillati</taxon>
        <taxon>Actinomycetota</taxon>
        <taxon>Actinomycetes</taxon>
        <taxon>Streptosporangiales</taxon>
        <taxon>Streptosporangiaceae</taxon>
        <taxon>Acrocarpospora</taxon>
    </lineage>
</organism>